<evidence type="ECO:0000313" key="3">
    <source>
        <dbReference type="Proteomes" id="UP000779049"/>
    </source>
</evidence>
<dbReference type="InterPro" id="IPR016181">
    <property type="entry name" value="Acyl_CoA_acyltransferase"/>
</dbReference>
<reference evidence="2 3" key="1">
    <citation type="journal article" date="2020" name="New Microbes New Infect">
        <title>Sellimonas caecigallum sp. nov., description and genome sequence of a new member of the Sellimonas genus isolated from the cecum of feral chicken.</title>
        <authorList>
            <person name="Wongkuna S."/>
            <person name="Ghimire S."/>
            <person name="Antony L."/>
            <person name="Chankhamhaengdecha S."/>
            <person name="Janvilisri T."/>
            <person name="Scaria J."/>
        </authorList>
    </citation>
    <scope>NUCLEOTIDE SEQUENCE [LARGE SCALE GENOMIC DNA]</scope>
    <source>
        <strain evidence="2 3">SW451</strain>
    </source>
</reference>
<keyword evidence="3" id="KW-1185">Reference proteome</keyword>
<dbReference type="Pfam" id="PF13527">
    <property type="entry name" value="Acetyltransf_9"/>
    <property type="match status" value="1"/>
</dbReference>
<dbReference type="PANTHER" id="PTHR37817:SF1">
    <property type="entry name" value="N-ACETYLTRANSFERASE EIS"/>
    <property type="match status" value="1"/>
</dbReference>
<dbReference type="Gene3D" id="3.40.630.30">
    <property type="match status" value="1"/>
</dbReference>
<proteinExistence type="predicted"/>
<dbReference type="SUPFAM" id="SSF55729">
    <property type="entry name" value="Acyl-CoA N-acyltransferases (Nat)"/>
    <property type="match status" value="1"/>
</dbReference>
<dbReference type="InterPro" id="IPR000182">
    <property type="entry name" value="GNAT_dom"/>
</dbReference>
<dbReference type="Proteomes" id="UP000779049">
    <property type="component" value="Unassembled WGS sequence"/>
</dbReference>
<dbReference type="InterPro" id="IPR036527">
    <property type="entry name" value="SCP2_sterol-bd_dom_sf"/>
</dbReference>
<sequence>MKQRRLSKEEHFATRPLWEEIFTEDDKQFLDYYYYCKTKENEIYVVEEEEKLCSMLHLNPYMISVNNKEKMLHYIVAVATKQAYRGRGYMAALLKCSAGEMYQRQEPFTFLMPAAEAIYAPHGFRFIYRQTVYDVPEEEIQEVKYPGKTTIRYAREEECGKMAAFAEKLLGKEDMVRAKRTDAYYQMLLEEQQSENGGILLFEEEGSLAGMVLVASDGRRMEVREPLFERPELLSGLFFWMKEKNVREAKISGIPKHIDEWMQVNLKKAGRRQIPVIMARIIHLKTFLECLTAEVDFTEVFQVKDRMLQENTGTWKLTGKENSYIRAEKISEEAGDDAYGIEDLTVRCFGCRAEETEGTKEKKENLFLRNIRPLCPVFLNEIV</sequence>
<accession>A0ABS7L6F8</accession>
<organism evidence="2 3">
    <name type="scientific">Sellimonas caecigallum</name>
    <dbReference type="NCBI Taxonomy" id="2592333"/>
    <lineage>
        <taxon>Bacteria</taxon>
        <taxon>Bacillati</taxon>
        <taxon>Bacillota</taxon>
        <taxon>Clostridia</taxon>
        <taxon>Lachnospirales</taxon>
        <taxon>Lachnospiraceae</taxon>
        <taxon>Sellimonas</taxon>
    </lineage>
</organism>
<dbReference type="SUPFAM" id="SSF55718">
    <property type="entry name" value="SCP-like"/>
    <property type="match status" value="1"/>
</dbReference>
<dbReference type="InterPro" id="IPR051554">
    <property type="entry name" value="Acetyltransferase_Eis"/>
</dbReference>
<dbReference type="Pfam" id="PF13530">
    <property type="entry name" value="SCP2_2"/>
    <property type="match status" value="1"/>
</dbReference>
<protein>
    <submittedName>
        <fullName evidence="2">GNAT family N-acetyltransferase</fullName>
    </submittedName>
</protein>
<feature type="domain" description="N-acetyltransferase" evidence="1">
    <location>
        <begin position="1"/>
        <end position="147"/>
    </location>
</feature>
<dbReference type="InterPro" id="IPR025559">
    <property type="entry name" value="Eis_dom"/>
</dbReference>
<evidence type="ECO:0000259" key="1">
    <source>
        <dbReference type="PROSITE" id="PS51186"/>
    </source>
</evidence>
<dbReference type="RefSeq" id="WP_221919653.1">
    <property type="nucleotide sequence ID" value="NZ_CP173660.1"/>
</dbReference>
<dbReference type="PANTHER" id="PTHR37817">
    <property type="entry name" value="N-ACETYLTRANSFERASE EIS"/>
    <property type="match status" value="1"/>
</dbReference>
<dbReference type="EMBL" id="VIRV01000006">
    <property type="protein sequence ID" value="MBY0758641.1"/>
    <property type="molecule type" value="Genomic_DNA"/>
</dbReference>
<dbReference type="Gene3D" id="3.30.1050.10">
    <property type="entry name" value="SCP2 sterol-binding domain"/>
    <property type="match status" value="1"/>
</dbReference>
<name>A0ABS7L6F8_9FIRM</name>
<comment type="caution">
    <text evidence="2">The sequence shown here is derived from an EMBL/GenBank/DDBJ whole genome shotgun (WGS) entry which is preliminary data.</text>
</comment>
<dbReference type="PROSITE" id="PS51186">
    <property type="entry name" value="GNAT"/>
    <property type="match status" value="1"/>
</dbReference>
<gene>
    <name evidence="2" type="ORF">FLB61_05980</name>
</gene>
<evidence type="ECO:0000313" key="2">
    <source>
        <dbReference type="EMBL" id="MBY0758641.1"/>
    </source>
</evidence>